<dbReference type="RefSeq" id="WP_394822787.1">
    <property type="nucleotide sequence ID" value="NZ_CP089984.1"/>
</dbReference>
<evidence type="ECO:0000256" key="1">
    <source>
        <dbReference type="PROSITE-ProRule" id="PRU00325"/>
    </source>
</evidence>
<reference evidence="3 4" key="1">
    <citation type="submission" date="2021-12" db="EMBL/GenBank/DDBJ databases">
        <title>Discovery of the Pendulisporaceae a myxobacterial family with distinct sporulation behavior and unique specialized metabolism.</title>
        <authorList>
            <person name="Garcia R."/>
            <person name="Popoff A."/>
            <person name="Bader C.D."/>
            <person name="Loehr J."/>
            <person name="Walesch S."/>
            <person name="Walt C."/>
            <person name="Boldt J."/>
            <person name="Bunk B."/>
            <person name="Haeckl F.J.F.P.J."/>
            <person name="Gunesch A.P."/>
            <person name="Birkelbach J."/>
            <person name="Nuebel U."/>
            <person name="Pietschmann T."/>
            <person name="Bach T."/>
            <person name="Mueller R."/>
        </authorList>
    </citation>
    <scope>NUCLEOTIDE SEQUENCE [LARGE SCALE GENOMIC DNA]</scope>
    <source>
        <strain evidence="3 4">MSr11954</strain>
    </source>
</reference>
<feature type="domain" description="SWIM-type" evidence="2">
    <location>
        <begin position="472"/>
        <end position="511"/>
    </location>
</feature>
<keyword evidence="1" id="KW-0862">Zinc</keyword>
<gene>
    <name evidence="3" type="ORF">LZC94_35645</name>
</gene>
<keyword evidence="4" id="KW-1185">Reference proteome</keyword>
<name>A0ABZ2LVZ1_9BACT</name>
<proteinExistence type="predicted"/>
<evidence type="ECO:0000259" key="2">
    <source>
        <dbReference type="PROSITE" id="PS50966"/>
    </source>
</evidence>
<organism evidence="3 4">
    <name type="scientific">Pendulispora albinea</name>
    <dbReference type="NCBI Taxonomy" id="2741071"/>
    <lineage>
        <taxon>Bacteria</taxon>
        <taxon>Pseudomonadati</taxon>
        <taxon>Myxococcota</taxon>
        <taxon>Myxococcia</taxon>
        <taxon>Myxococcales</taxon>
        <taxon>Sorangiineae</taxon>
        <taxon>Pendulisporaceae</taxon>
        <taxon>Pendulispora</taxon>
    </lineage>
</organism>
<keyword evidence="1" id="KW-0863">Zinc-finger</keyword>
<keyword evidence="1" id="KW-0479">Metal-binding</keyword>
<protein>
    <submittedName>
        <fullName evidence="3">SWIM zinc finger family protein</fullName>
    </submittedName>
</protein>
<sequence length="610" mass="67263">MTILKLAYSAPSETITGPTSSRVELALDGGRGTIGVMGQVRDPELLRDAILTAAALMQSDLRYKGKDRTAYLAHLMKQGKRATAAIWEAQKAFLESAYGDETPRPRGLDPVLTIDPDEVSLEVFSRDESAYARLALNNALFEARGASHGTTLADLSPAFLEQIERIRTYQPLALEASTSLVRKNAAPVPREIEVPDAWLRGFLQVQSAATLPRAVAHLGPVDLYNVLFTLRMHKAKKAPRALRFELVPGARPRVVVEPWEIALECHGEPFSGSAPRIVRIYGRQRLQVLERALPHVTAARVHLLGHGLPSFWVLDMGLARLTVALTSWSESKWASAASFDSLMPKANGPAATSAAVSLLAQRGPLPLSEIAKATATSPEETRAVLQRACLEGRVLFDLDRGVYRPRALLAEPVDTARIRYGSEREATAHRLLGDGAAPAAEIAITKIHTIAGEGQEISGEVKHARRTFSPRFTIDVEGQVREAWCNCPTYQRSAMREGPCEHMIALYVFESRARAEAERLRTTIEGRKLVRAETRVLMRRDPRGGADAVEQVRLSLDDRVVRIERRESAGAEGRFQRMWFDTDAEAREAYFARLDELADKGFIDTEASTA</sequence>
<accession>A0ABZ2LVZ1</accession>
<dbReference type="Pfam" id="PF04434">
    <property type="entry name" value="SWIM"/>
    <property type="match status" value="1"/>
</dbReference>
<evidence type="ECO:0000313" key="3">
    <source>
        <dbReference type="EMBL" id="WXB13167.1"/>
    </source>
</evidence>
<dbReference type="Proteomes" id="UP001370348">
    <property type="component" value="Chromosome"/>
</dbReference>
<dbReference type="PROSITE" id="PS50966">
    <property type="entry name" value="ZF_SWIM"/>
    <property type="match status" value="1"/>
</dbReference>
<dbReference type="EMBL" id="CP089984">
    <property type="protein sequence ID" value="WXB13167.1"/>
    <property type="molecule type" value="Genomic_DNA"/>
</dbReference>
<dbReference type="InterPro" id="IPR007527">
    <property type="entry name" value="Znf_SWIM"/>
</dbReference>
<evidence type="ECO:0000313" key="4">
    <source>
        <dbReference type="Proteomes" id="UP001370348"/>
    </source>
</evidence>